<keyword evidence="4" id="KW-1185">Reference proteome</keyword>
<dbReference type="GO" id="GO:0004803">
    <property type="term" value="F:transposase activity"/>
    <property type="evidence" value="ECO:0007669"/>
    <property type="project" value="InterPro"/>
</dbReference>
<dbReference type="PANTHER" id="PTHR30298:SF0">
    <property type="entry name" value="PROTEIN YBFL-RELATED"/>
    <property type="match status" value="1"/>
</dbReference>
<evidence type="ECO:0000313" key="4">
    <source>
        <dbReference type="Proteomes" id="UP000183656"/>
    </source>
</evidence>
<gene>
    <name evidence="3" type="ORF">SAMN04489707_10259</name>
</gene>
<dbReference type="Proteomes" id="UP000183656">
    <property type="component" value="Unassembled WGS sequence"/>
</dbReference>
<dbReference type="OrthoDB" id="8821171at2"/>
<dbReference type="NCBIfam" id="NF033564">
    <property type="entry name" value="transpos_ISAs1"/>
    <property type="match status" value="1"/>
</dbReference>
<dbReference type="Pfam" id="PF13808">
    <property type="entry name" value="DDE_Tnp_1_assoc"/>
    <property type="match status" value="1"/>
</dbReference>
<dbReference type="PANTHER" id="PTHR30298">
    <property type="entry name" value="H REPEAT-ASSOCIATED PREDICTED TRANSPOSASE"/>
    <property type="match status" value="1"/>
</dbReference>
<dbReference type="GO" id="GO:0003677">
    <property type="term" value="F:DNA binding"/>
    <property type="evidence" value="ECO:0007669"/>
    <property type="project" value="InterPro"/>
</dbReference>
<evidence type="ECO:0000259" key="1">
    <source>
        <dbReference type="Pfam" id="PF01609"/>
    </source>
</evidence>
<sequence>MSLLQLLQQIPDPRVQRTRRHELIDLLAIAMCATVAGADNWIETVEFAQAHQAWLQRFLRLPCGIASHDTFARVFRRLDPQALEQVLQQWLKGMSASASGHVAIDGKSVRSAHRKGKGAHHSLHLVSAWASEQRLLLGQRKVDGKSNEITAIPELLKLLDIGGCTITIDAMGCQKAIAKQIADQGAHYVLSLKGNQRHMFNVCKKHFESAEADKGQ</sequence>
<dbReference type="InterPro" id="IPR032806">
    <property type="entry name" value="YbfD_N"/>
</dbReference>
<proteinExistence type="predicted"/>
<dbReference type="AlphaFoldDB" id="A0A1I7JDW7"/>
<organism evidence="3 4">
    <name type="scientific">Paenacidovorax caeni</name>
    <dbReference type="NCBI Taxonomy" id="343013"/>
    <lineage>
        <taxon>Bacteria</taxon>
        <taxon>Pseudomonadati</taxon>
        <taxon>Pseudomonadota</taxon>
        <taxon>Betaproteobacteria</taxon>
        <taxon>Burkholderiales</taxon>
        <taxon>Comamonadaceae</taxon>
        <taxon>Paenacidovorax</taxon>
    </lineage>
</organism>
<dbReference type="EMBL" id="FPBX01000025">
    <property type="protein sequence ID" value="SFU83331.1"/>
    <property type="molecule type" value="Genomic_DNA"/>
</dbReference>
<accession>A0A1I7JDW7</accession>
<dbReference type="InterPro" id="IPR051698">
    <property type="entry name" value="Transposase_11-like"/>
</dbReference>
<dbReference type="InterPro" id="IPR047647">
    <property type="entry name" value="ISAs1_transpos"/>
</dbReference>
<feature type="domain" description="Transposase IS4-like" evidence="1">
    <location>
        <begin position="100"/>
        <end position="197"/>
    </location>
</feature>
<dbReference type="GO" id="GO:0006313">
    <property type="term" value="P:DNA transposition"/>
    <property type="evidence" value="ECO:0007669"/>
    <property type="project" value="InterPro"/>
</dbReference>
<dbReference type="Pfam" id="PF01609">
    <property type="entry name" value="DDE_Tnp_1"/>
    <property type="match status" value="1"/>
</dbReference>
<feature type="domain" description="H repeat-associated protein N-terminal" evidence="2">
    <location>
        <begin position="5"/>
        <end position="91"/>
    </location>
</feature>
<protein>
    <submittedName>
        <fullName evidence="3">Transposase DDE domain-containing protein</fullName>
    </submittedName>
</protein>
<evidence type="ECO:0000259" key="2">
    <source>
        <dbReference type="Pfam" id="PF13808"/>
    </source>
</evidence>
<reference evidence="3 4" key="1">
    <citation type="submission" date="2016-10" db="EMBL/GenBank/DDBJ databases">
        <authorList>
            <person name="de Groot N.N."/>
        </authorList>
    </citation>
    <scope>NUCLEOTIDE SEQUENCE [LARGE SCALE GENOMIC DNA]</scope>
    <source>
        <strain evidence="3 4">R-24608</strain>
    </source>
</reference>
<evidence type="ECO:0000313" key="3">
    <source>
        <dbReference type="EMBL" id="SFU83331.1"/>
    </source>
</evidence>
<dbReference type="InterPro" id="IPR002559">
    <property type="entry name" value="Transposase_11"/>
</dbReference>
<name>A0A1I7JDW7_9BURK</name>